<evidence type="ECO:0000313" key="13">
    <source>
        <dbReference type="EMBL" id="KAJ5135738.1"/>
    </source>
</evidence>
<evidence type="ECO:0000256" key="1">
    <source>
        <dbReference type="ARBA" id="ARBA00004123"/>
    </source>
</evidence>
<evidence type="ECO:0000256" key="3">
    <source>
        <dbReference type="ARBA" id="ARBA00022833"/>
    </source>
</evidence>
<keyword evidence="10" id="KW-0175">Coiled coil</keyword>
<dbReference type="PROSITE" id="PS00463">
    <property type="entry name" value="ZN2_CY6_FUNGAL_1"/>
    <property type="match status" value="1"/>
</dbReference>
<dbReference type="CDD" id="cd12148">
    <property type="entry name" value="fungal_TF_MHR"/>
    <property type="match status" value="1"/>
</dbReference>
<feature type="region of interest" description="Disordered" evidence="11">
    <location>
        <begin position="648"/>
        <end position="677"/>
    </location>
</feature>
<dbReference type="GO" id="GO:0045944">
    <property type="term" value="P:positive regulation of transcription by RNA polymerase II"/>
    <property type="evidence" value="ECO:0007669"/>
    <property type="project" value="TreeGrafter"/>
</dbReference>
<dbReference type="GO" id="GO:0005634">
    <property type="term" value="C:nucleus"/>
    <property type="evidence" value="ECO:0007669"/>
    <property type="project" value="UniProtKB-SubCell"/>
</dbReference>
<keyword evidence="3" id="KW-0862">Zinc</keyword>
<feature type="compositionally biased region" description="Polar residues" evidence="11">
    <location>
        <begin position="648"/>
        <end position="674"/>
    </location>
</feature>
<keyword evidence="8" id="KW-0804">Transcription</keyword>
<evidence type="ECO:0000256" key="2">
    <source>
        <dbReference type="ARBA" id="ARBA00022723"/>
    </source>
</evidence>
<dbReference type="AlphaFoldDB" id="A0A9W9L3W8"/>
<dbReference type="InterPro" id="IPR001138">
    <property type="entry name" value="Zn2Cys6_DnaBD"/>
</dbReference>
<feature type="compositionally biased region" description="Basic and acidic residues" evidence="11">
    <location>
        <begin position="21"/>
        <end position="33"/>
    </location>
</feature>
<dbReference type="Gene3D" id="4.10.240.10">
    <property type="entry name" value="Zn(2)-C6 fungal-type DNA-binding domain"/>
    <property type="match status" value="1"/>
</dbReference>
<feature type="region of interest" description="Disordered" evidence="11">
    <location>
        <begin position="875"/>
        <end position="897"/>
    </location>
</feature>
<keyword evidence="2" id="KW-0479">Metal-binding</keyword>
<keyword evidence="9" id="KW-0539">Nucleus</keyword>
<feature type="coiled-coil region" evidence="10">
    <location>
        <begin position="502"/>
        <end position="529"/>
    </location>
</feature>
<dbReference type="InterPro" id="IPR036864">
    <property type="entry name" value="Zn2-C6_fun-type_DNA-bd_sf"/>
</dbReference>
<dbReference type="InterPro" id="IPR052783">
    <property type="entry name" value="Metabolic/Drug-Res_Regulator"/>
</dbReference>
<protein>
    <recommendedName>
        <fullName evidence="12">Zn(2)-C6 fungal-type domain-containing protein</fullName>
    </recommendedName>
</protein>
<accession>A0A9W9L3W8</accession>
<evidence type="ECO:0000256" key="7">
    <source>
        <dbReference type="ARBA" id="ARBA00023159"/>
    </source>
</evidence>
<evidence type="ECO:0000256" key="6">
    <source>
        <dbReference type="ARBA" id="ARBA00023125"/>
    </source>
</evidence>
<evidence type="ECO:0000259" key="12">
    <source>
        <dbReference type="PROSITE" id="PS50048"/>
    </source>
</evidence>
<comment type="subcellular location">
    <subcellularLocation>
        <location evidence="1">Nucleus</location>
    </subcellularLocation>
</comment>
<dbReference type="PANTHER" id="PTHR47655:SF2">
    <property type="entry name" value="QUINIC ACID UTILIZATION ACTIVATOR"/>
    <property type="match status" value="1"/>
</dbReference>
<evidence type="ECO:0000256" key="4">
    <source>
        <dbReference type="ARBA" id="ARBA00022911"/>
    </source>
</evidence>
<dbReference type="OrthoDB" id="3364175at2759"/>
<dbReference type="CDD" id="cd00067">
    <property type="entry name" value="GAL4"/>
    <property type="match status" value="1"/>
</dbReference>
<dbReference type="Pfam" id="PF00172">
    <property type="entry name" value="Zn_clus"/>
    <property type="match status" value="1"/>
</dbReference>
<keyword evidence="7" id="KW-0010">Activator</keyword>
<sequence length="897" mass="98582">MSAERPQPSGSTSNPKRRRNEPKESEKGREEPKRHRVSRACDSCRFKKDKCDGGRPVCSTCAAISRPCAYNVNPKKRGLPTGYLRSLELLWGLVFQRIRGSEDLIRELMRSINLPDILLDKEAEKSDSLMASFKNSTALRDIEHILAILEQPEEERKRSLQAYAKGETPLDIDEIIASAGAQEWHVPENMKHQETPASGGSPPGAAMGVSPIPTPGPRQTGDSGGKTATPSDSVSPSFTFPSNLAEPRSTSMKRPLRLPENAWPLFDVYFSYTHCWFPILEKHDILRTAYQYTEADVCISCLAPGSGEHAALWAVLTLASLQDESMPADRSIDPQSNKQMSSSDMFMTARHFVPPESGPYDTGHVQALLILGLVKFGQQDWTSSWMLVGQAVRIARVLGLDEPQQLARAKHVFLGCFVLETLISESTSRCPSLRKADLAKIGHLTADGLEEWHPWEDQTKLRPTPSSRAPMQRGPIQALSTFNHLVDLLSILNELCCLKQDSTLSRAQLEQLKLQLQRWEAEIPKAYRVNLRSGIGKLAAPHTFGLEMTYESVAIALSSQIALREHDHNLLQTPHEIHATEGSKRLLQLLQAYLETYRLSTTTPILSMFLRFSLLQFTSRGTLSELDMKMQHGIGVISSQHSALWTVSDRQPASQVQPQRSTASCNSPTASQHMHASADRGMGMQPSLLIDTSPHTLPLTEVSQRGAHAASASTGTYIPMNWLTDAHTMDGVSLIRTPASLTTVGNAPQIPTEQALLSPPLAGGNPQRTSATSSSYHDTGLITEYPAPYHNTAQYQTAYQDPSLHVGHLVDRTGYGPSRRQLIAPDLDALLDELESLDGAEKTDNQPEFMQNLGFISAVGNSELYSFSGPIDPIFPSHSQGLPDNGAPSGMGPDSHS</sequence>
<keyword evidence="5" id="KW-0805">Transcription regulation</keyword>
<dbReference type="SMART" id="SM00906">
    <property type="entry name" value="Fungal_trans"/>
    <property type="match status" value="1"/>
</dbReference>
<dbReference type="GeneID" id="81404930"/>
<dbReference type="GO" id="GO:0003677">
    <property type="term" value="F:DNA binding"/>
    <property type="evidence" value="ECO:0007669"/>
    <property type="project" value="UniProtKB-KW"/>
</dbReference>
<feature type="region of interest" description="Disordered" evidence="11">
    <location>
        <begin position="1"/>
        <end position="36"/>
    </location>
</feature>
<dbReference type="SUPFAM" id="SSF57701">
    <property type="entry name" value="Zn2/Cys6 DNA-binding domain"/>
    <property type="match status" value="1"/>
</dbReference>
<name>A0A9W9L3W8_9EURO</name>
<dbReference type="GO" id="GO:0006351">
    <property type="term" value="P:DNA-templated transcription"/>
    <property type="evidence" value="ECO:0007669"/>
    <property type="project" value="InterPro"/>
</dbReference>
<dbReference type="GO" id="GO:0008270">
    <property type="term" value="F:zinc ion binding"/>
    <property type="evidence" value="ECO:0007669"/>
    <property type="project" value="InterPro"/>
</dbReference>
<keyword evidence="4" id="KW-0672">Quinate metabolism</keyword>
<dbReference type="SMART" id="SM00066">
    <property type="entry name" value="GAL4"/>
    <property type="match status" value="1"/>
</dbReference>
<organism evidence="13 14">
    <name type="scientific">Penicillium bovifimosum</name>
    <dbReference type="NCBI Taxonomy" id="126998"/>
    <lineage>
        <taxon>Eukaryota</taxon>
        <taxon>Fungi</taxon>
        <taxon>Dikarya</taxon>
        <taxon>Ascomycota</taxon>
        <taxon>Pezizomycotina</taxon>
        <taxon>Eurotiomycetes</taxon>
        <taxon>Eurotiomycetidae</taxon>
        <taxon>Eurotiales</taxon>
        <taxon>Aspergillaceae</taxon>
        <taxon>Penicillium</taxon>
    </lineage>
</organism>
<evidence type="ECO:0000256" key="5">
    <source>
        <dbReference type="ARBA" id="ARBA00023015"/>
    </source>
</evidence>
<keyword evidence="14" id="KW-1185">Reference proteome</keyword>
<gene>
    <name evidence="13" type="ORF">N7515_005016</name>
</gene>
<dbReference type="PROSITE" id="PS50048">
    <property type="entry name" value="ZN2_CY6_FUNGAL_2"/>
    <property type="match status" value="1"/>
</dbReference>
<evidence type="ECO:0000256" key="11">
    <source>
        <dbReference type="SAM" id="MobiDB-lite"/>
    </source>
</evidence>
<dbReference type="Proteomes" id="UP001149079">
    <property type="component" value="Unassembled WGS sequence"/>
</dbReference>
<proteinExistence type="predicted"/>
<reference evidence="13" key="2">
    <citation type="journal article" date="2023" name="IMA Fungus">
        <title>Comparative genomic study of the Penicillium genus elucidates a diverse pangenome and 15 lateral gene transfer events.</title>
        <authorList>
            <person name="Petersen C."/>
            <person name="Sorensen T."/>
            <person name="Nielsen M.R."/>
            <person name="Sondergaard T.E."/>
            <person name="Sorensen J.L."/>
            <person name="Fitzpatrick D.A."/>
            <person name="Frisvad J.C."/>
            <person name="Nielsen K.L."/>
        </authorList>
    </citation>
    <scope>NUCLEOTIDE SEQUENCE</scope>
    <source>
        <strain evidence="13">IBT 22155</strain>
    </source>
</reference>
<keyword evidence="6" id="KW-0238">DNA-binding</keyword>
<reference evidence="13" key="1">
    <citation type="submission" date="2022-11" db="EMBL/GenBank/DDBJ databases">
        <authorList>
            <person name="Petersen C."/>
        </authorList>
    </citation>
    <scope>NUCLEOTIDE SEQUENCE</scope>
    <source>
        <strain evidence="13">IBT 22155</strain>
    </source>
</reference>
<dbReference type="EMBL" id="JAPQKL010000004">
    <property type="protein sequence ID" value="KAJ5135738.1"/>
    <property type="molecule type" value="Genomic_DNA"/>
</dbReference>
<dbReference type="GO" id="GO:0000981">
    <property type="term" value="F:DNA-binding transcription factor activity, RNA polymerase II-specific"/>
    <property type="evidence" value="ECO:0007669"/>
    <property type="project" value="InterPro"/>
</dbReference>
<feature type="region of interest" description="Disordered" evidence="11">
    <location>
        <begin position="191"/>
        <end position="253"/>
    </location>
</feature>
<feature type="domain" description="Zn(2)-C6 fungal-type" evidence="12">
    <location>
        <begin position="40"/>
        <end position="70"/>
    </location>
</feature>
<evidence type="ECO:0000256" key="9">
    <source>
        <dbReference type="ARBA" id="ARBA00023242"/>
    </source>
</evidence>
<dbReference type="FunFam" id="4.10.240.10:FF:000005">
    <property type="entry name" value="Quinic acid utilization activator"/>
    <property type="match status" value="1"/>
</dbReference>
<dbReference type="Pfam" id="PF04082">
    <property type="entry name" value="Fungal_trans"/>
    <property type="match status" value="1"/>
</dbReference>
<feature type="compositionally biased region" description="Polar residues" evidence="11">
    <location>
        <begin position="226"/>
        <end position="252"/>
    </location>
</feature>
<comment type="caution">
    <text evidence="13">The sequence shown here is derived from an EMBL/GenBank/DDBJ whole genome shotgun (WGS) entry which is preliminary data.</text>
</comment>
<evidence type="ECO:0000313" key="14">
    <source>
        <dbReference type="Proteomes" id="UP001149079"/>
    </source>
</evidence>
<dbReference type="InterPro" id="IPR007219">
    <property type="entry name" value="XnlR_reg_dom"/>
</dbReference>
<evidence type="ECO:0000256" key="10">
    <source>
        <dbReference type="SAM" id="Coils"/>
    </source>
</evidence>
<dbReference type="RefSeq" id="XP_056522710.1">
    <property type="nucleotide sequence ID" value="XM_056665760.1"/>
</dbReference>
<feature type="compositionally biased region" description="Low complexity" evidence="11">
    <location>
        <begin position="196"/>
        <end position="211"/>
    </location>
</feature>
<dbReference type="PANTHER" id="PTHR47655">
    <property type="entry name" value="QUINIC ACID UTILIZATION ACTIVATOR"/>
    <property type="match status" value="1"/>
</dbReference>
<evidence type="ECO:0000256" key="8">
    <source>
        <dbReference type="ARBA" id="ARBA00023163"/>
    </source>
</evidence>